<evidence type="ECO:0000259" key="10">
    <source>
        <dbReference type="PROSITE" id="PS51194"/>
    </source>
</evidence>
<organism evidence="11 12">
    <name type="scientific">Dimorphilus gyrociliatus</name>
    <dbReference type="NCBI Taxonomy" id="2664684"/>
    <lineage>
        <taxon>Eukaryota</taxon>
        <taxon>Metazoa</taxon>
        <taxon>Spiralia</taxon>
        <taxon>Lophotrochozoa</taxon>
        <taxon>Annelida</taxon>
        <taxon>Polychaeta</taxon>
        <taxon>Polychaeta incertae sedis</taxon>
        <taxon>Dinophilidae</taxon>
        <taxon>Dimorphilus</taxon>
    </lineage>
</organism>
<dbReference type="CDD" id="cd17956">
    <property type="entry name" value="DEADc_DDX51"/>
    <property type="match status" value="1"/>
</dbReference>
<dbReference type="PROSITE" id="PS51194">
    <property type="entry name" value="HELICASE_CTER"/>
    <property type="match status" value="1"/>
</dbReference>
<comment type="caution">
    <text evidence="11">The sequence shown here is derived from an EMBL/GenBank/DDBJ whole genome shotgun (WGS) entry which is preliminary data.</text>
</comment>
<comment type="domain">
    <text evidence="7">The Q motif is unique to and characteristic of the DEAD box family of RNA helicases and controls ATP binding and hydrolysis.</text>
</comment>
<evidence type="ECO:0000256" key="6">
    <source>
        <dbReference type="RuleBase" id="RU000492"/>
    </source>
</evidence>
<dbReference type="InterPro" id="IPR000629">
    <property type="entry name" value="RNA-helicase_DEAD-box_CS"/>
</dbReference>
<dbReference type="PROSITE" id="PS00039">
    <property type="entry name" value="DEAD_ATP_HELICASE"/>
    <property type="match status" value="1"/>
</dbReference>
<name>A0A7I8VLW2_9ANNE</name>
<feature type="domain" description="Helicase C-terminal" evidence="10">
    <location>
        <begin position="397"/>
        <end position="545"/>
    </location>
</feature>
<keyword evidence="1 6" id="KW-0547">Nucleotide-binding</keyword>
<evidence type="ECO:0000256" key="3">
    <source>
        <dbReference type="ARBA" id="ARBA00022806"/>
    </source>
</evidence>
<dbReference type="GO" id="GO:0003723">
    <property type="term" value="F:RNA binding"/>
    <property type="evidence" value="ECO:0007669"/>
    <property type="project" value="UniProtKB-UniRule"/>
</dbReference>
<keyword evidence="3 6" id="KW-0347">Helicase</keyword>
<evidence type="ECO:0000256" key="8">
    <source>
        <dbReference type="SAM" id="MobiDB-lite"/>
    </source>
</evidence>
<dbReference type="EC" id="3.6.4.13" evidence="7"/>
<dbReference type="OrthoDB" id="3370at2759"/>
<dbReference type="GO" id="GO:0016787">
    <property type="term" value="F:hydrolase activity"/>
    <property type="evidence" value="ECO:0007669"/>
    <property type="project" value="UniProtKB-KW"/>
</dbReference>
<dbReference type="CDD" id="cd18787">
    <property type="entry name" value="SF2_C_DEAD"/>
    <property type="match status" value="1"/>
</dbReference>
<dbReference type="PANTHER" id="PTHR24031">
    <property type="entry name" value="RNA HELICASE"/>
    <property type="match status" value="1"/>
</dbReference>
<dbReference type="GO" id="GO:0003724">
    <property type="term" value="F:RNA helicase activity"/>
    <property type="evidence" value="ECO:0007669"/>
    <property type="project" value="UniProtKB-EC"/>
</dbReference>
<dbReference type="AlphaFoldDB" id="A0A7I8VLW2"/>
<dbReference type="InterPro" id="IPR027417">
    <property type="entry name" value="P-loop_NTPase"/>
</dbReference>
<sequence length="578" mass="65747">MDLFHISRYGGEEKLEDEGDQDESLKKILRRAKRKRKQEEESKKPEKETKKKLKVSEEPSEEKESVPDEKSNDSEEIATDSKTSEEVTGTNNFQVIGDDNLQKKKTVLQRKLPKWLRDPENIEVNINQNTTSIDGLEFLSSDLITQLKENSITHLFPVQSKIIPMIMQSTSTVVPPRDICCAAPTGSGKTLSYVLPLVNNLKDRVVRKIRVLVVLPVRELAKQVFNVFQTYSKKYGLNTALLASYSSFQQEQKNLTRENLLGEFESLADIVVATPGRLVDHVYGTKGFDLRHLRYIVLDEADRIMEEEKHDWINVVEKSIYSTNRKRLVNLNVAKYLDSPEPLQKLLFSATLSTNPEKLEYLKLYNPILVSASTTCEIPPALNESYVLCSIEQKPLVILSLILHYKYKRVLCFTNTIDGANRLYWLLKLIGDIKVHLVSSSLTTSKRQRLLNSFSKGKVDILICSNALARGIDVENVNCVISYDCPTYLETYVHRVGRTARAGKAGTAITIVDEEEHRSFKKIIKSVSRQSDNLNRINIDEDKLTDLLPKLTKALQSLPAVLKIEKPIEALYISQEHV</sequence>
<evidence type="ECO:0000256" key="7">
    <source>
        <dbReference type="RuleBase" id="RU365068"/>
    </source>
</evidence>
<proteinExistence type="inferred from homology"/>
<evidence type="ECO:0000313" key="11">
    <source>
        <dbReference type="EMBL" id="CAD5116696.1"/>
    </source>
</evidence>
<dbReference type="Pfam" id="PF00271">
    <property type="entry name" value="Helicase_C"/>
    <property type="match status" value="1"/>
</dbReference>
<dbReference type="SMART" id="SM00490">
    <property type="entry name" value="HELICc"/>
    <property type="match status" value="1"/>
</dbReference>
<dbReference type="SUPFAM" id="SSF52540">
    <property type="entry name" value="P-loop containing nucleoside triphosphate hydrolases"/>
    <property type="match status" value="1"/>
</dbReference>
<dbReference type="Pfam" id="PF00270">
    <property type="entry name" value="DEAD"/>
    <property type="match status" value="1"/>
</dbReference>
<accession>A0A7I8VLW2</accession>
<keyword evidence="12" id="KW-1185">Reference proteome</keyword>
<gene>
    <name evidence="11" type="ORF">DGYR_LOCUS5296</name>
</gene>
<feature type="region of interest" description="Disordered" evidence="8">
    <location>
        <begin position="1"/>
        <end position="95"/>
    </location>
</feature>
<evidence type="ECO:0000313" key="12">
    <source>
        <dbReference type="Proteomes" id="UP000549394"/>
    </source>
</evidence>
<evidence type="ECO:0000256" key="5">
    <source>
        <dbReference type="ARBA" id="ARBA00022884"/>
    </source>
</evidence>
<feature type="domain" description="Helicase ATP-binding" evidence="9">
    <location>
        <begin position="170"/>
        <end position="370"/>
    </location>
</feature>
<evidence type="ECO:0000259" key="9">
    <source>
        <dbReference type="PROSITE" id="PS51192"/>
    </source>
</evidence>
<feature type="compositionally biased region" description="Basic and acidic residues" evidence="8">
    <location>
        <begin position="37"/>
        <end position="73"/>
    </location>
</feature>
<dbReference type="SMART" id="SM00487">
    <property type="entry name" value="DEXDc"/>
    <property type="match status" value="1"/>
</dbReference>
<comment type="function">
    <text evidence="7">RNA helicase.</text>
</comment>
<feature type="compositionally biased region" description="Basic residues" evidence="8">
    <location>
        <begin position="27"/>
        <end position="36"/>
    </location>
</feature>
<dbReference type="InterPro" id="IPR014001">
    <property type="entry name" value="Helicase_ATP-bd"/>
</dbReference>
<dbReference type="EMBL" id="CAJFCJ010000006">
    <property type="protein sequence ID" value="CAD5116696.1"/>
    <property type="molecule type" value="Genomic_DNA"/>
</dbReference>
<comment type="similarity">
    <text evidence="6">Belongs to the DEAD box helicase family.</text>
</comment>
<evidence type="ECO:0000256" key="1">
    <source>
        <dbReference type="ARBA" id="ARBA00022741"/>
    </source>
</evidence>
<evidence type="ECO:0000256" key="2">
    <source>
        <dbReference type="ARBA" id="ARBA00022801"/>
    </source>
</evidence>
<evidence type="ECO:0000256" key="4">
    <source>
        <dbReference type="ARBA" id="ARBA00022840"/>
    </source>
</evidence>
<protein>
    <recommendedName>
        <fullName evidence="7">ATP-dependent RNA helicase</fullName>
        <ecNumber evidence="7">3.6.4.13</ecNumber>
    </recommendedName>
</protein>
<keyword evidence="5 7" id="KW-0694">RNA-binding</keyword>
<dbReference type="GO" id="GO:0005524">
    <property type="term" value="F:ATP binding"/>
    <property type="evidence" value="ECO:0007669"/>
    <property type="project" value="UniProtKB-UniRule"/>
</dbReference>
<reference evidence="11 12" key="1">
    <citation type="submission" date="2020-08" db="EMBL/GenBank/DDBJ databases">
        <authorList>
            <person name="Hejnol A."/>
        </authorList>
    </citation>
    <scope>NUCLEOTIDE SEQUENCE [LARGE SCALE GENOMIC DNA]</scope>
</reference>
<dbReference type="Gene3D" id="3.40.50.300">
    <property type="entry name" value="P-loop containing nucleotide triphosphate hydrolases"/>
    <property type="match status" value="2"/>
</dbReference>
<dbReference type="Proteomes" id="UP000549394">
    <property type="component" value="Unassembled WGS sequence"/>
</dbReference>
<dbReference type="InterPro" id="IPR001650">
    <property type="entry name" value="Helicase_C-like"/>
</dbReference>
<comment type="catalytic activity">
    <reaction evidence="7">
        <text>ATP + H2O = ADP + phosphate + H(+)</text>
        <dbReference type="Rhea" id="RHEA:13065"/>
        <dbReference type="ChEBI" id="CHEBI:15377"/>
        <dbReference type="ChEBI" id="CHEBI:15378"/>
        <dbReference type="ChEBI" id="CHEBI:30616"/>
        <dbReference type="ChEBI" id="CHEBI:43474"/>
        <dbReference type="ChEBI" id="CHEBI:456216"/>
        <dbReference type="EC" id="3.6.4.13"/>
    </reaction>
</comment>
<dbReference type="InterPro" id="IPR011545">
    <property type="entry name" value="DEAD/DEAH_box_helicase_dom"/>
</dbReference>
<keyword evidence="2 6" id="KW-0378">Hydrolase</keyword>
<dbReference type="PROSITE" id="PS51192">
    <property type="entry name" value="HELICASE_ATP_BIND_1"/>
    <property type="match status" value="1"/>
</dbReference>
<keyword evidence="4 6" id="KW-0067">ATP-binding</keyword>